<dbReference type="Pfam" id="PF03732">
    <property type="entry name" value="Retrotrans_gag"/>
    <property type="match status" value="1"/>
</dbReference>
<dbReference type="PANTHER" id="PTHR34482:SF36">
    <property type="entry name" value="RETROTRANSPOSON GAG DOMAIN-CONTAINING PROTEIN"/>
    <property type="match status" value="1"/>
</dbReference>
<comment type="caution">
    <text evidence="3">The sequence shown here is derived from an EMBL/GenBank/DDBJ whole genome shotgun (WGS) entry which is preliminary data.</text>
</comment>
<dbReference type="InterPro" id="IPR005162">
    <property type="entry name" value="Retrotrans_gag_dom"/>
</dbReference>
<evidence type="ECO:0000313" key="4">
    <source>
        <dbReference type="Proteomes" id="UP001370490"/>
    </source>
</evidence>
<gene>
    <name evidence="3" type="ORF">RJ641_027464</name>
</gene>
<dbReference type="EMBL" id="JBAMMX010000004">
    <property type="protein sequence ID" value="KAK6942087.1"/>
    <property type="molecule type" value="Genomic_DNA"/>
</dbReference>
<keyword evidence="4" id="KW-1185">Reference proteome</keyword>
<dbReference type="Proteomes" id="UP001370490">
    <property type="component" value="Unassembled WGS sequence"/>
</dbReference>
<accession>A0AAN8WA64</accession>
<organism evidence="3 4">
    <name type="scientific">Dillenia turbinata</name>
    <dbReference type="NCBI Taxonomy" id="194707"/>
    <lineage>
        <taxon>Eukaryota</taxon>
        <taxon>Viridiplantae</taxon>
        <taxon>Streptophyta</taxon>
        <taxon>Embryophyta</taxon>
        <taxon>Tracheophyta</taxon>
        <taxon>Spermatophyta</taxon>
        <taxon>Magnoliopsida</taxon>
        <taxon>eudicotyledons</taxon>
        <taxon>Gunneridae</taxon>
        <taxon>Pentapetalae</taxon>
        <taxon>Dilleniales</taxon>
        <taxon>Dilleniaceae</taxon>
        <taxon>Dillenia</taxon>
    </lineage>
</organism>
<proteinExistence type="predicted"/>
<dbReference type="PANTHER" id="PTHR34482">
    <property type="entry name" value="DNA DAMAGE-INDUCIBLE PROTEIN 1-LIKE"/>
    <property type="match status" value="1"/>
</dbReference>
<dbReference type="AlphaFoldDB" id="A0AAN8WA64"/>
<evidence type="ECO:0000313" key="3">
    <source>
        <dbReference type="EMBL" id="KAK6942087.1"/>
    </source>
</evidence>
<reference evidence="3 4" key="1">
    <citation type="submission" date="2023-12" db="EMBL/GenBank/DDBJ databases">
        <title>A high-quality genome assembly for Dillenia turbinata (Dilleniales).</title>
        <authorList>
            <person name="Chanderbali A."/>
        </authorList>
    </citation>
    <scope>NUCLEOTIDE SEQUENCE [LARGE SCALE GENOMIC DNA]</scope>
    <source>
        <strain evidence="3">LSX21</strain>
        <tissue evidence="3">Leaf</tissue>
    </source>
</reference>
<protein>
    <submittedName>
        <fullName evidence="3">Retrotransposon gag domain</fullName>
    </submittedName>
</protein>
<evidence type="ECO:0000259" key="2">
    <source>
        <dbReference type="Pfam" id="PF03732"/>
    </source>
</evidence>
<feature type="compositionally biased region" description="Basic and acidic residues" evidence="1">
    <location>
        <begin position="1"/>
        <end position="12"/>
    </location>
</feature>
<evidence type="ECO:0000256" key="1">
    <source>
        <dbReference type="SAM" id="MobiDB-lite"/>
    </source>
</evidence>
<sequence length="195" mass="22258">MNVVVKKDKKESNSGNENAKTRALRRAPSSFCTVIGGVNQKNLVAHIVSKLRKIGVTKFVGVQDPTEAESWLKSINNGFTCLGNSDEILAAVGMLLKSHTGLWWESESQISSMSTWSGFRKAFETKYLPRTYWDAKLEKFLKLEQGKRSVYEYEYEQVFGELAWYAMALVAIEEDRCQRFEMGLRMEIRTHVMAV</sequence>
<feature type="region of interest" description="Disordered" evidence="1">
    <location>
        <begin position="1"/>
        <end position="22"/>
    </location>
</feature>
<name>A0AAN8WA64_9MAGN</name>
<feature type="domain" description="Retrotransposon gag" evidence="2">
    <location>
        <begin position="96"/>
        <end position="185"/>
    </location>
</feature>